<keyword evidence="1" id="KW-0966">Cell projection</keyword>
<name>A0A4R5VEP4_9RHOB</name>
<dbReference type="RefSeq" id="WP_133359079.1">
    <property type="nucleotide sequence ID" value="NZ_SMUV01000058.1"/>
</dbReference>
<comment type="caution">
    <text evidence="1">The sequence shown here is derived from an EMBL/GenBank/DDBJ whole genome shotgun (WGS) entry which is preliminary data.</text>
</comment>
<keyword evidence="1" id="KW-0969">Cilium</keyword>
<organism evidence="1 2">
    <name type="scientific">Antarcticimicrobium luteum</name>
    <dbReference type="NCBI Taxonomy" id="2547397"/>
    <lineage>
        <taxon>Bacteria</taxon>
        <taxon>Pseudomonadati</taxon>
        <taxon>Pseudomonadota</taxon>
        <taxon>Alphaproteobacteria</taxon>
        <taxon>Rhodobacterales</taxon>
        <taxon>Paracoccaceae</taxon>
        <taxon>Antarcticimicrobium</taxon>
    </lineage>
</organism>
<accession>A0A4R5VEP4</accession>
<evidence type="ECO:0000313" key="2">
    <source>
        <dbReference type="Proteomes" id="UP000295301"/>
    </source>
</evidence>
<gene>
    <name evidence="1" type="ORF">E1832_07300</name>
</gene>
<dbReference type="OrthoDB" id="7866198at2"/>
<evidence type="ECO:0000313" key="1">
    <source>
        <dbReference type="EMBL" id="TDK50207.1"/>
    </source>
</evidence>
<dbReference type="Proteomes" id="UP000295301">
    <property type="component" value="Unassembled WGS sequence"/>
</dbReference>
<keyword evidence="1" id="KW-0282">Flagellum</keyword>
<keyword evidence="2" id="KW-1185">Reference proteome</keyword>
<protein>
    <submittedName>
        <fullName evidence="1">Flagellar biosynthesis protein FlgI</fullName>
    </submittedName>
</protein>
<dbReference type="AlphaFoldDB" id="A0A4R5VEP4"/>
<sequence length="165" mass="18260">MLGKRRFRIGSRMQARQVAPAAGATILTDEDEANIEAFTVRVGEAVALLNEEVTALTEGRFNVVSELFERKAALLKWLELRVPLVEPFLQHEAAKSRGLPERLAELQAAVSEDSAMLRRMATAAGTIVREIRKATERNGLNGLYGKSGQRIGDQEGGQLRIDREF</sequence>
<dbReference type="EMBL" id="SMUV01000058">
    <property type="protein sequence ID" value="TDK50207.1"/>
    <property type="molecule type" value="Genomic_DNA"/>
</dbReference>
<proteinExistence type="predicted"/>
<reference evidence="1 2" key="1">
    <citation type="submission" date="2019-03" db="EMBL/GenBank/DDBJ databases">
        <title>Ruegeria lutea sp. nov., a novel strain, isolated from marine sediment, the Masan Bay, South Korea.</title>
        <authorList>
            <person name="Kim J."/>
            <person name="Kim D.-Y."/>
            <person name="Lee S.-S."/>
        </authorList>
    </citation>
    <scope>NUCLEOTIDE SEQUENCE [LARGE SCALE GENOMIC DNA]</scope>
    <source>
        <strain evidence="1 2">318-1</strain>
    </source>
</reference>